<dbReference type="InterPro" id="IPR036291">
    <property type="entry name" value="NAD(P)-bd_dom_sf"/>
</dbReference>
<dbReference type="Pfam" id="PF00106">
    <property type="entry name" value="adh_short"/>
    <property type="match status" value="1"/>
</dbReference>
<dbReference type="PRINTS" id="PR00081">
    <property type="entry name" value="GDHRDH"/>
</dbReference>
<reference evidence="2 3" key="1">
    <citation type="journal article" date="2019" name="Sci. Rep.">
        <title>Orb-weaving spider Araneus ventricosus genome elucidates the spidroin gene catalogue.</title>
        <authorList>
            <person name="Kono N."/>
            <person name="Nakamura H."/>
            <person name="Ohtoshi R."/>
            <person name="Moran D.A.P."/>
            <person name="Shinohara A."/>
            <person name="Yoshida Y."/>
            <person name="Fujiwara M."/>
            <person name="Mori M."/>
            <person name="Tomita M."/>
            <person name="Arakawa K."/>
        </authorList>
    </citation>
    <scope>NUCLEOTIDE SEQUENCE [LARGE SCALE GENOMIC DNA]</scope>
</reference>
<dbReference type="GO" id="GO:0016491">
    <property type="term" value="F:oxidoreductase activity"/>
    <property type="evidence" value="ECO:0007669"/>
    <property type="project" value="TreeGrafter"/>
</dbReference>
<dbReference type="PANTHER" id="PTHR43544">
    <property type="entry name" value="SHORT-CHAIN DEHYDROGENASE/REDUCTASE"/>
    <property type="match status" value="1"/>
</dbReference>
<dbReference type="GO" id="GO:0005737">
    <property type="term" value="C:cytoplasm"/>
    <property type="evidence" value="ECO:0007669"/>
    <property type="project" value="TreeGrafter"/>
</dbReference>
<dbReference type="OrthoDB" id="5296at2759"/>
<protein>
    <submittedName>
        <fullName evidence="2">C-factor</fullName>
    </submittedName>
</protein>
<evidence type="ECO:0000256" key="1">
    <source>
        <dbReference type="RuleBase" id="RU000363"/>
    </source>
</evidence>
<comment type="caution">
    <text evidence="2">The sequence shown here is derived from an EMBL/GenBank/DDBJ whole genome shotgun (WGS) entry which is preliminary data.</text>
</comment>
<gene>
    <name evidence="2" type="primary">csgA_6</name>
    <name evidence="2" type="ORF">AVEN_142484_1</name>
</gene>
<dbReference type="PRINTS" id="PR00080">
    <property type="entry name" value="SDRFAMILY"/>
</dbReference>
<dbReference type="EMBL" id="BGPR01000419">
    <property type="protein sequence ID" value="GBM19235.1"/>
    <property type="molecule type" value="Genomic_DNA"/>
</dbReference>
<dbReference type="InterPro" id="IPR051468">
    <property type="entry name" value="Fungal_SecMetab_SDRs"/>
</dbReference>
<proteinExistence type="inferred from homology"/>
<comment type="similarity">
    <text evidence="1">Belongs to the short-chain dehydrogenases/reductases (SDR) family.</text>
</comment>
<keyword evidence="3" id="KW-1185">Reference proteome</keyword>
<dbReference type="SUPFAM" id="SSF51735">
    <property type="entry name" value="NAD(P)-binding Rossmann-fold domains"/>
    <property type="match status" value="1"/>
</dbReference>
<dbReference type="InterPro" id="IPR002347">
    <property type="entry name" value="SDR_fam"/>
</dbReference>
<name>A0A4Y2DUG2_ARAVE</name>
<accession>A0A4Y2DUG2</accession>
<dbReference type="PANTHER" id="PTHR43544:SF33">
    <property type="entry name" value="C-FACTOR"/>
    <property type="match status" value="1"/>
</dbReference>
<sequence length="282" mass="31352">MVTVQQKARLWFHGNISIVTVKKCFPLEYRNLRSPSKNSIERWYEQFKGTGIVYHRKVAGQPSVSDEVLESALKEIRDASKESQVVLIKMDITKEDEIESAREIVESKLGDNGLNLLINNAGALIRQGFLNITEENMVSHFTTNAVGPVLVLKEMLPLLQKAASRKTSGMDMSRAAVLNISSVGGSIGELTEEMPKKWLEILGYRTSKAALNMAMRVIALTVKDQGILIVNMCPGWVKTDMGSQEAQLTTEESISAMLKTLSQLNESHHGTFLDRNGKTILF</sequence>
<dbReference type="AlphaFoldDB" id="A0A4Y2DUG2"/>
<dbReference type="Gene3D" id="3.40.50.720">
    <property type="entry name" value="NAD(P)-binding Rossmann-like Domain"/>
    <property type="match status" value="1"/>
</dbReference>
<organism evidence="2 3">
    <name type="scientific">Araneus ventricosus</name>
    <name type="common">Orbweaver spider</name>
    <name type="synonym">Epeira ventricosa</name>
    <dbReference type="NCBI Taxonomy" id="182803"/>
    <lineage>
        <taxon>Eukaryota</taxon>
        <taxon>Metazoa</taxon>
        <taxon>Ecdysozoa</taxon>
        <taxon>Arthropoda</taxon>
        <taxon>Chelicerata</taxon>
        <taxon>Arachnida</taxon>
        <taxon>Araneae</taxon>
        <taxon>Araneomorphae</taxon>
        <taxon>Entelegynae</taxon>
        <taxon>Araneoidea</taxon>
        <taxon>Araneidae</taxon>
        <taxon>Araneus</taxon>
    </lineage>
</organism>
<dbReference type="Proteomes" id="UP000499080">
    <property type="component" value="Unassembled WGS sequence"/>
</dbReference>
<evidence type="ECO:0000313" key="2">
    <source>
        <dbReference type="EMBL" id="GBM19235.1"/>
    </source>
</evidence>
<evidence type="ECO:0000313" key="3">
    <source>
        <dbReference type="Proteomes" id="UP000499080"/>
    </source>
</evidence>